<dbReference type="GO" id="GO:0003964">
    <property type="term" value="F:RNA-directed DNA polymerase activity"/>
    <property type="evidence" value="ECO:0007669"/>
    <property type="project" value="UniProtKB-KW"/>
</dbReference>
<accession>A0ABQ5BUS2</accession>
<feature type="compositionally biased region" description="Polar residues" evidence="1">
    <location>
        <begin position="110"/>
        <end position="126"/>
    </location>
</feature>
<keyword evidence="3" id="KW-0695">RNA-directed DNA polymerase</keyword>
<feature type="compositionally biased region" description="Pro residues" evidence="1">
    <location>
        <begin position="320"/>
        <end position="329"/>
    </location>
</feature>
<protein>
    <submittedName>
        <fullName evidence="3">Reverse transcriptase domain-containing protein</fullName>
    </submittedName>
</protein>
<feature type="region of interest" description="Disordered" evidence="1">
    <location>
        <begin position="666"/>
        <end position="687"/>
    </location>
</feature>
<dbReference type="Gene3D" id="1.10.150.60">
    <property type="entry name" value="ARID DNA-binding domain"/>
    <property type="match status" value="1"/>
</dbReference>
<dbReference type="PROSITE" id="PS51011">
    <property type="entry name" value="ARID"/>
    <property type="match status" value="1"/>
</dbReference>
<dbReference type="EMBL" id="BQNB010013573">
    <property type="protein sequence ID" value="GJT17611.1"/>
    <property type="molecule type" value="Genomic_DNA"/>
</dbReference>
<organism evidence="3 4">
    <name type="scientific">Tanacetum coccineum</name>
    <dbReference type="NCBI Taxonomy" id="301880"/>
    <lineage>
        <taxon>Eukaryota</taxon>
        <taxon>Viridiplantae</taxon>
        <taxon>Streptophyta</taxon>
        <taxon>Embryophyta</taxon>
        <taxon>Tracheophyta</taxon>
        <taxon>Spermatophyta</taxon>
        <taxon>Magnoliopsida</taxon>
        <taxon>eudicotyledons</taxon>
        <taxon>Gunneridae</taxon>
        <taxon>Pentapetalae</taxon>
        <taxon>asterids</taxon>
        <taxon>campanulids</taxon>
        <taxon>Asterales</taxon>
        <taxon>Asteraceae</taxon>
        <taxon>Asteroideae</taxon>
        <taxon>Anthemideae</taxon>
        <taxon>Anthemidinae</taxon>
        <taxon>Tanacetum</taxon>
    </lineage>
</organism>
<reference evidence="3" key="2">
    <citation type="submission" date="2022-01" db="EMBL/GenBank/DDBJ databases">
        <authorList>
            <person name="Yamashiro T."/>
            <person name="Shiraishi A."/>
            <person name="Satake H."/>
            <person name="Nakayama K."/>
        </authorList>
    </citation>
    <scope>NUCLEOTIDE SEQUENCE</scope>
</reference>
<feature type="compositionally biased region" description="Acidic residues" evidence="1">
    <location>
        <begin position="197"/>
        <end position="255"/>
    </location>
</feature>
<evidence type="ECO:0000256" key="1">
    <source>
        <dbReference type="SAM" id="MobiDB-lite"/>
    </source>
</evidence>
<dbReference type="Pfam" id="PF01388">
    <property type="entry name" value="ARID"/>
    <property type="match status" value="1"/>
</dbReference>
<evidence type="ECO:0000313" key="3">
    <source>
        <dbReference type="EMBL" id="GJT17611.1"/>
    </source>
</evidence>
<comment type="caution">
    <text evidence="3">The sequence shown here is derived from an EMBL/GenBank/DDBJ whole genome shotgun (WGS) entry which is preliminary data.</text>
</comment>
<feature type="domain" description="ARID" evidence="2">
    <location>
        <begin position="1"/>
        <end position="71"/>
    </location>
</feature>
<feature type="compositionally biased region" description="Basic and acidic residues" evidence="1">
    <location>
        <begin position="94"/>
        <end position="108"/>
    </location>
</feature>
<evidence type="ECO:0000259" key="2">
    <source>
        <dbReference type="PROSITE" id="PS51011"/>
    </source>
</evidence>
<evidence type="ECO:0000313" key="4">
    <source>
        <dbReference type="Proteomes" id="UP001151760"/>
    </source>
</evidence>
<keyword evidence="3" id="KW-0548">Nucleotidyltransferase</keyword>
<dbReference type="InterPro" id="IPR036431">
    <property type="entry name" value="ARID_dom_sf"/>
</dbReference>
<keyword evidence="4" id="KW-1185">Reference proteome</keyword>
<feature type="region of interest" description="Disordered" evidence="1">
    <location>
        <begin position="94"/>
        <end position="161"/>
    </location>
</feature>
<reference evidence="3" key="1">
    <citation type="journal article" date="2022" name="Int. J. Mol. Sci.">
        <title>Draft Genome of Tanacetum Coccineum: Genomic Comparison of Closely Related Tanacetum-Family Plants.</title>
        <authorList>
            <person name="Yamashiro T."/>
            <person name="Shiraishi A."/>
            <person name="Nakayama K."/>
            <person name="Satake H."/>
        </authorList>
    </citation>
    <scope>NUCLEOTIDE SEQUENCE</scope>
</reference>
<gene>
    <name evidence="3" type="ORF">Tco_0876317</name>
</gene>
<dbReference type="SUPFAM" id="SSF46774">
    <property type="entry name" value="ARID-like"/>
    <property type="match status" value="1"/>
</dbReference>
<dbReference type="InterPro" id="IPR001606">
    <property type="entry name" value="ARID_dom"/>
</dbReference>
<keyword evidence="3" id="KW-0808">Transferase</keyword>
<feature type="region of interest" description="Disordered" evidence="1">
    <location>
        <begin position="175"/>
        <end position="268"/>
    </location>
</feature>
<dbReference type="CDD" id="cd16100">
    <property type="entry name" value="ARID"/>
    <property type="match status" value="1"/>
</dbReference>
<proteinExistence type="predicted"/>
<dbReference type="Proteomes" id="UP001151760">
    <property type="component" value="Unassembled WGS sequence"/>
</dbReference>
<sequence length="815" mass="91392">MLEPLQPVIGNVKIDLLGLYQMVDSMGGYLSVSLGNRWKEVAVIHGLTEAHEEDLKACYKRTIDMVKFCYDTTLRPWFKEEPVKCEKTKKVEGGCDHAKKENPQEHDGSTVMSSASSAITYTSVYTDSEPGRTPPVPQDEDEREPMFIQPHDPDYVPEPIYPKYIPLEDEHEFPAEEQPLPSVVSPTAESPGYVIESDLEEDPEEYEDDETDDGLVDYPMDEGDDGDDDDGDSSGDDADDEEEDEGDEDEEEEEEHLAPADSAIIVPTVELVSPLEGTEPVIPPPSTDITTTRARITVRLQASISLPPEAEVERLLAMPTPSPSPPISLSPPSAGERLARCTAPSAHSSPPPVPSPLLPSFGCPTQIQTLKIASTQALVDVVTAALPSPPLPLLLPSLYIPPPVDRRDDIPESERPPRKRSCLFALGSKYEVEESSTGSTHTHPYCAIVTKVTFGLCVARQEDVNMHVFQPCMSRRIQKYTRIDDQSFKDSMIRHMDFIEKYMLEAILHQQEIQQLLIEKKLQTQEVQSNTIQPLKVDSIVMENTCSGKENILSKEDLKGTRIENGFKWAFMSLFSQDVDTFTSTMLLNVDQLQKKLDKDEFQVDGSMTAFWVVNNQFQKFIDSQFSLDYDSQMIDKYFVKYTGIETKIDMGKAVDVDLVVIESSGTESEVQDESSRSGNDTDTDDAYIRPIYDKEPMAEVQLTAECNIFATGQQHTEQPEIINEDLQQEHRFSPIRLSDVYEKSYPRSGSESVVAEKVDISETSVEVDSKLISKMTFEHNGSSLACQCQRSSYNRYDKHDVDDRVGKSIRSFVR</sequence>
<name>A0ABQ5BUS2_9ASTR</name>
<feature type="region of interest" description="Disordered" evidence="1">
    <location>
        <begin position="320"/>
        <end position="357"/>
    </location>
</feature>